<protein>
    <submittedName>
        <fullName evidence="1">Zinc finger MYM-type protein 5-like</fullName>
    </submittedName>
</protein>
<name>A0A6G0VMT1_APHCR</name>
<organism evidence="1 2">
    <name type="scientific">Aphis craccivora</name>
    <name type="common">Cowpea aphid</name>
    <dbReference type="NCBI Taxonomy" id="307492"/>
    <lineage>
        <taxon>Eukaryota</taxon>
        <taxon>Metazoa</taxon>
        <taxon>Ecdysozoa</taxon>
        <taxon>Arthropoda</taxon>
        <taxon>Hexapoda</taxon>
        <taxon>Insecta</taxon>
        <taxon>Pterygota</taxon>
        <taxon>Neoptera</taxon>
        <taxon>Paraneoptera</taxon>
        <taxon>Hemiptera</taxon>
        <taxon>Sternorrhyncha</taxon>
        <taxon>Aphidomorpha</taxon>
        <taxon>Aphidoidea</taxon>
        <taxon>Aphididae</taxon>
        <taxon>Aphidini</taxon>
        <taxon>Aphis</taxon>
        <taxon>Aphis</taxon>
    </lineage>
</organism>
<dbReference type="EMBL" id="VUJU01014743">
    <property type="protein sequence ID" value="KAF0701441.1"/>
    <property type="molecule type" value="Genomic_DNA"/>
</dbReference>
<gene>
    <name evidence="1" type="ORF">FWK35_00036053</name>
</gene>
<dbReference type="Proteomes" id="UP000478052">
    <property type="component" value="Unassembled WGS sequence"/>
</dbReference>
<accession>A0A6G0VMT1</accession>
<evidence type="ECO:0000313" key="2">
    <source>
        <dbReference type="Proteomes" id="UP000478052"/>
    </source>
</evidence>
<feature type="non-terminal residue" evidence="1">
    <location>
        <position position="182"/>
    </location>
</feature>
<dbReference type="AlphaFoldDB" id="A0A6G0VMT1"/>
<dbReference type="OrthoDB" id="6629789at2759"/>
<comment type="caution">
    <text evidence="1">The sequence shown here is derived from an EMBL/GenBank/DDBJ whole genome shotgun (WGS) entry which is preliminary data.</text>
</comment>
<reference evidence="1 2" key="1">
    <citation type="submission" date="2019-08" db="EMBL/GenBank/DDBJ databases">
        <title>Whole genome of Aphis craccivora.</title>
        <authorList>
            <person name="Voronova N.V."/>
            <person name="Shulinski R.S."/>
            <person name="Bandarenka Y.V."/>
            <person name="Zhorov D.G."/>
            <person name="Warner D."/>
        </authorList>
    </citation>
    <scope>NUCLEOTIDE SEQUENCE [LARGE SCALE GENOMIC DNA]</scope>
    <source>
        <strain evidence="1">180601</strain>
        <tissue evidence="1">Whole Body</tissue>
    </source>
</reference>
<feature type="non-terminal residue" evidence="1">
    <location>
        <position position="1"/>
    </location>
</feature>
<evidence type="ECO:0000313" key="1">
    <source>
        <dbReference type="EMBL" id="KAF0701441.1"/>
    </source>
</evidence>
<sequence>INSVDILNPSSSESNIHLQLDIDEKGNYCIEKFSCDVSNFNSSETNLLLQSDINEKSLLDNEDLKIGSANILWPNDPALYPDSVSHTLLSHFVELGPCQPTMSSFKNNEFPKSKDSTGKLRSFHENFYFCKTLDNQTPVKRLRLCYSPSKDRIFCGTCKLFGLPKAKKQKLASIGSNDWTNL</sequence>
<keyword evidence="2" id="KW-1185">Reference proteome</keyword>
<proteinExistence type="predicted"/>